<dbReference type="STRING" id="1280950.HJO_16365"/>
<proteinExistence type="predicted"/>
<name>A0A059FBJ3_9PROT</name>
<organism evidence="1 2">
    <name type="scientific">Hyphomonas johnsonii MHS-2</name>
    <dbReference type="NCBI Taxonomy" id="1280950"/>
    <lineage>
        <taxon>Bacteria</taxon>
        <taxon>Pseudomonadati</taxon>
        <taxon>Pseudomonadota</taxon>
        <taxon>Alphaproteobacteria</taxon>
        <taxon>Hyphomonadales</taxon>
        <taxon>Hyphomonadaceae</taxon>
        <taxon>Hyphomonas</taxon>
    </lineage>
</organism>
<dbReference type="Proteomes" id="UP000025171">
    <property type="component" value="Unassembled WGS sequence"/>
</dbReference>
<keyword evidence="2" id="KW-1185">Reference proteome</keyword>
<dbReference type="AlphaFoldDB" id="A0A059FBJ3"/>
<sequence length="151" mass="16920">MDIVLYHERSHANRFDGIGMFILQILTVPFLPRAKAGLTEEFLLSAEFECDRFAAEQCGDGLAVADMLVKLGRIRLGEMMEIGAREDTYVFSVFGQSIERRVAWLINTPGSSEQGLSEIIERLICYTVIAAFILAEPIHHALEKALGYLLK</sequence>
<reference evidence="1 2" key="1">
    <citation type="journal article" date="2014" name="Antonie Van Leeuwenhoek">
        <title>Hyphomonas beringensis sp. nov. and Hyphomonas chukchiensis sp. nov., isolated from surface seawater of the Bering Sea and Chukchi Sea.</title>
        <authorList>
            <person name="Li C."/>
            <person name="Lai Q."/>
            <person name="Li G."/>
            <person name="Dong C."/>
            <person name="Wang J."/>
            <person name="Liao Y."/>
            <person name="Shao Z."/>
        </authorList>
    </citation>
    <scope>NUCLEOTIDE SEQUENCE [LARGE SCALE GENOMIC DNA]</scope>
    <source>
        <strain evidence="1 2">MHS-2</strain>
    </source>
</reference>
<accession>A0A059FBJ3</accession>
<protein>
    <submittedName>
        <fullName evidence="1">Uncharacterized protein</fullName>
    </submittedName>
</protein>
<dbReference type="EMBL" id="ARYK01000011">
    <property type="protein sequence ID" value="KCZ87975.1"/>
    <property type="molecule type" value="Genomic_DNA"/>
</dbReference>
<evidence type="ECO:0000313" key="2">
    <source>
        <dbReference type="Proteomes" id="UP000025171"/>
    </source>
</evidence>
<gene>
    <name evidence="1" type="ORF">HJO_16365</name>
</gene>
<evidence type="ECO:0000313" key="1">
    <source>
        <dbReference type="EMBL" id="KCZ87975.1"/>
    </source>
</evidence>
<dbReference type="PATRIC" id="fig|1280950.3.peg.3281"/>
<comment type="caution">
    <text evidence="1">The sequence shown here is derived from an EMBL/GenBank/DDBJ whole genome shotgun (WGS) entry which is preliminary data.</text>
</comment>